<dbReference type="AlphaFoldDB" id="A0A3M8CX99"/>
<dbReference type="RefSeq" id="WP_122925968.1">
    <property type="nucleotide sequence ID" value="NZ_RHHU01000017.1"/>
</dbReference>
<dbReference type="Gene3D" id="2.60.40.10">
    <property type="entry name" value="Immunoglobulins"/>
    <property type="match status" value="1"/>
</dbReference>
<keyword evidence="3" id="KW-0167">Capsid protein</keyword>
<comment type="caution">
    <text evidence="3">The sequence shown here is derived from an EMBL/GenBank/DDBJ whole genome shotgun (WGS) entry which is preliminary data.</text>
</comment>
<dbReference type="PANTHER" id="PTHR40050:SF1">
    <property type="entry name" value="INNER SPORE COAT PROTEIN H"/>
    <property type="match status" value="1"/>
</dbReference>
<sequence>MRVKTIACRWMLVAALAALAGCAKDSPNLAEGSQPSAAPVEQVQAPQEGLHEKKDVYAQDEDGSVVHLYVTVVKEENAELPTTTFSELNRSLDGKDAKGNDLTAKIIFQEGDEKGPTSGYFGYGESRTNGTIEVRGESSRSSQQKSYKIRLLDTAGYWKEQRNINLNKHRPDVTRVRQKLSFDYFEQMPNISSLRTQFVHLMIKDMTGPNPDTQFVDYGLFTQIEQPNKTFLQAHGLDRNGNLYKAINFEFHRDTDKIKLANDPTYDKAAFESLLEIKGSENHEKLIAMLDDLKNHSIPIKEVLDNHFDRENYFTWLAANILMGNADTAAHNFLLYSPSDSEKWYFLPWDYDLSWGFFEEEAKRMPQVTLGKWEFGISNYWVSDLHSRVFKDPENVKALNEKIEELSQFITTEKTEALLKSYYPIASQYVKKQPDLYHLPQEVDKFDYEYNIIAGQPARNKVRYYEGQEYPMPFYMDEPKEEKGQLTFTWDHSYDLQGDDLTYDFAISYDPGFTKKYVEAKGVTGTSYMLPKMAKGRYFWRVSVKDSKGHEQTSFDRIEVDNIRYHGVKEFVVK</sequence>
<dbReference type="PANTHER" id="PTHR40050">
    <property type="entry name" value="INNER SPORE COAT PROTEIN H"/>
    <property type="match status" value="1"/>
</dbReference>
<keyword evidence="3" id="KW-0946">Virion</keyword>
<dbReference type="Proteomes" id="UP000269573">
    <property type="component" value="Unassembled WGS sequence"/>
</dbReference>
<keyword evidence="2" id="KW-0732">Signal</keyword>
<feature type="signal peptide" evidence="2">
    <location>
        <begin position="1"/>
        <end position="20"/>
    </location>
</feature>
<feature type="region of interest" description="Disordered" evidence="1">
    <location>
        <begin position="27"/>
        <end position="46"/>
    </location>
</feature>
<keyword evidence="4" id="KW-1185">Reference proteome</keyword>
<dbReference type="InterPro" id="IPR014867">
    <property type="entry name" value="Spore_coat_CotH_CotH2/3/7"/>
</dbReference>
<dbReference type="EMBL" id="RHHU01000017">
    <property type="protein sequence ID" value="RNB80456.1"/>
    <property type="molecule type" value="Genomic_DNA"/>
</dbReference>
<feature type="chain" id="PRO_5039166338" evidence="2">
    <location>
        <begin position="21"/>
        <end position="574"/>
    </location>
</feature>
<proteinExistence type="predicted"/>
<accession>A0A3M8CX99</accession>
<evidence type="ECO:0000256" key="1">
    <source>
        <dbReference type="SAM" id="MobiDB-lite"/>
    </source>
</evidence>
<protein>
    <submittedName>
        <fullName evidence="3">Spore coat protein</fullName>
    </submittedName>
</protein>
<dbReference type="Pfam" id="PF08757">
    <property type="entry name" value="CotH"/>
    <property type="match status" value="1"/>
</dbReference>
<reference evidence="3 4" key="1">
    <citation type="submission" date="2018-10" db="EMBL/GenBank/DDBJ databases">
        <title>Phylogenomics of Brevibacillus.</title>
        <authorList>
            <person name="Dunlap C."/>
        </authorList>
    </citation>
    <scope>NUCLEOTIDE SEQUENCE [LARGE SCALE GENOMIC DNA]</scope>
    <source>
        <strain evidence="3 4">JCM 15774</strain>
    </source>
</reference>
<evidence type="ECO:0000313" key="3">
    <source>
        <dbReference type="EMBL" id="RNB80456.1"/>
    </source>
</evidence>
<gene>
    <name evidence="3" type="ORF">EDM59_24285</name>
</gene>
<organism evidence="3 4">
    <name type="scientific">Brevibacillus nitrificans</name>
    <dbReference type="NCBI Taxonomy" id="651560"/>
    <lineage>
        <taxon>Bacteria</taxon>
        <taxon>Bacillati</taxon>
        <taxon>Bacillota</taxon>
        <taxon>Bacilli</taxon>
        <taxon>Bacillales</taxon>
        <taxon>Paenibacillaceae</taxon>
        <taxon>Brevibacillus</taxon>
    </lineage>
</organism>
<dbReference type="PROSITE" id="PS51257">
    <property type="entry name" value="PROKAR_LIPOPROTEIN"/>
    <property type="match status" value="1"/>
</dbReference>
<evidence type="ECO:0000313" key="4">
    <source>
        <dbReference type="Proteomes" id="UP000269573"/>
    </source>
</evidence>
<evidence type="ECO:0000256" key="2">
    <source>
        <dbReference type="SAM" id="SignalP"/>
    </source>
</evidence>
<dbReference type="InterPro" id="IPR013783">
    <property type="entry name" value="Ig-like_fold"/>
</dbReference>
<name>A0A3M8CX99_9BACL</name>